<comment type="caution">
    <text evidence="1">The sequence shown here is derived from an EMBL/GenBank/DDBJ whole genome shotgun (WGS) entry which is preliminary data.</text>
</comment>
<accession>A0A9Q3EDI5</accession>
<reference evidence="1" key="1">
    <citation type="submission" date="2021-03" db="EMBL/GenBank/DDBJ databases">
        <title>Draft genome sequence of rust myrtle Austropuccinia psidii MF-1, a brazilian biotype.</title>
        <authorList>
            <person name="Quecine M.C."/>
            <person name="Pachon D.M.R."/>
            <person name="Bonatelli M.L."/>
            <person name="Correr F.H."/>
            <person name="Franceschini L.M."/>
            <person name="Leite T.F."/>
            <person name="Margarido G.R.A."/>
            <person name="Almeida C.A."/>
            <person name="Ferrarezi J.A."/>
            <person name="Labate C.A."/>
        </authorList>
    </citation>
    <scope>NUCLEOTIDE SEQUENCE</scope>
    <source>
        <strain evidence="1">MF-1</strain>
    </source>
</reference>
<sequence>MSQFAGKTQESLDYFKRLNERFQRNAILQEATIKAIQEGCSQLIKASEETKKRLNQVFEEKNHCKIDRDCLDQDINKWFNVYKNMNPQPEGHSLENSYHQEDINPDALLVNKERSPCQY</sequence>
<name>A0A9Q3EDI5_9BASI</name>
<protein>
    <submittedName>
        <fullName evidence="1">Uncharacterized protein</fullName>
    </submittedName>
</protein>
<keyword evidence="2" id="KW-1185">Reference proteome</keyword>
<dbReference type="Proteomes" id="UP000765509">
    <property type="component" value="Unassembled WGS sequence"/>
</dbReference>
<organism evidence="1 2">
    <name type="scientific">Austropuccinia psidii MF-1</name>
    <dbReference type="NCBI Taxonomy" id="1389203"/>
    <lineage>
        <taxon>Eukaryota</taxon>
        <taxon>Fungi</taxon>
        <taxon>Dikarya</taxon>
        <taxon>Basidiomycota</taxon>
        <taxon>Pucciniomycotina</taxon>
        <taxon>Pucciniomycetes</taxon>
        <taxon>Pucciniales</taxon>
        <taxon>Sphaerophragmiaceae</taxon>
        <taxon>Austropuccinia</taxon>
    </lineage>
</organism>
<evidence type="ECO:0000313" key="2">
    <source>
        <dbReference type="Proteomes" id="UP000765509"/>
    </source>
</evidence>
<dbReference type="EMBL" id="AVOT02028363">
    <property type="protein sequence ID" value="MBW0520830.1"/>
    <property type="molecule type" value="Genomic_DNA"/>
</dbReference>
<proteinExistence type="predicted"/>
<gene>
    <name evidence="1" type="ORF">O181_060545</name>
</gene>
<evidence type="ECO:0000313" key="1">
    <source>
        <dbReference type="EMBL" id="MBW0520830.1"/>
    </source>
</evidence>
<dbReference type="AlphaFoldDB" id="A0A9Q3EDI5"/>